<feature type="transmembrane region" description="Helical" evidence="1">
    <location>
        <begin position="237"/>
        <end position="255"/>
    </location>
</feature>
<keyword evidence="1" id="KW-0812">Transmembrane</keyword>
<feature type="transmembrane region" description="Helical" evidence="1">
    <location>
        <begin position="348"/>
        <end position="365"/>
    </location>
</feature>
<feature type="transmembrane region" description="Helical" evidence="1">
    <location>
        <begin position="26"/>
        <end position="47"/>
    </location>
</feature>
<reference evidence="2" key="2">
    <citation type="journal article" date="2021" name="PeerJ">
        <title>Extensive microbial diversity within the chicken gut microbiome revealed by metagenomics and culture.</title>
        <authorList>
            <person name="Gilroy R."/>
            <person name="Ravi A."/>
            <person name="Getino M."/>
            <person name="Pursley I."/>
            <person name="Horton D.L."/>
            <person name="Alikhan N.F."/>
            <person name="Baker D."/>
            <person name="Gharbi K."/>
            <person name="Hall N."/>
            <person name="Watson M."/>
            <person name="Adriaenssens E.M."/>
            <person name="Foster-Nyarko E."/>
            <person name="Jarju S."/>
            <person name="Secka A."/>
            <person name="Antonio M."/>
            <person name="Oren A."/>
            <person name="Chaudhuri R.R."/>
            <person name="La Ragione R."/>
            <person name="Hildebrand F."/>
            <person name="Pallen M.J."/>
        </authorList>
    </citation>
    <scope>NUCLEOTIDE SEQUENCE</scope>
    <source>
        <strain evidence="2">ChiGjej3B3-7149</strain>
    </source>
</reference>
<protein>
    <submittedName>
        <fullName evidence="2">ABC exporter domain-containing protein</fullName>
    </submittedName>
</protein>
<feature type="transmembrane region" description="Helical" evidence="1">
    <location>
        <begin position="106"/>
        <end position="129"/>
    </location>
</feature>
<organism evidence="2 3">
    <name type="scientific">Candidatus Scatomorpha intestinigallinarum</name>
    <dbReference type="NCBI Taxonomy" id="2840923"/>
    <lineage>
        <taxon>Bacteria</taxon>
        <taxon>Bacillati</taxon>
        <taxon>Bacillota</taxon>
        <taxon>Clostridia</taxon>
        <taxon>Eubacteriales</taxon>
        <taxon>Candidatus Scatomorpha</taxon>
    </lineage>
</organism>
<feature type="transmembrane region" description="Helical" evidence="1">
    <location>
        <begin position="454"/>
        <end position="480"/>
    </location>
</feature>
<feature type="transmembrane region" description="Helical" evidence="1">
    <location>
        <begin position="486"/>
        <end position="510"/>
    </location>
</feature>
<feature type="transmembrane region" description="Helical" evidence="1">
    <location>
        <begin position="420"/>
        <end position="442"/>
    </location>
</feature>
<comment type="caution">
    <text evidence="2">The sequence shown here is derived from an EMBL/GenBank/DDBJ whole genome shotgun (WGS) entry which is preliminary data.</text>
</comment>
<feature type="transmembrane region" description="Helical" evidence="1">
    <location>
        <begin position="141"/>
        <end position="163"/>
    </location>
</feature>
<evidence type="ECO:0000313" key="2">
    <source>
        <dbReference type="EMBL" id="HIR54261.1"/>
    </source>
</evidence>
<feature type="transmembrane region" description="Helical" evidence="1">
    <location>
        <begin position="59"/>
        <end position="86"/>
    </location>
</feature>
<dbReference type="EMBL" id="DVHH01000038">
    <property type="protein sequence ID" value="HIR54261.1"/>
    <property type="molecule type" value="Genomic_DNA"/>
</dbReference>
<feature type="transmembrane region" description="Helical" evidence="1">
    <location>
        <begin position="322"/>
        <end position="342"/>
    </location>
</feature>
<keyword evidence="1" id="KW-1133">Transmembrane helix</keyword>
<dbReference type="Pfam" id="PF16962">
    <property type="entry name" value="ABC_export"/>
    <property type="match status" value="1"/>
</dbReference>
<accession>A0A9D1IY78</accession>
<feature type="transmembrane region" description="Helical" evidence="1">
    <location>
        <begin position="175"/>
        <end position="193"/>
    </location>
</feature>
<keyword evidence="1" id="KW-0472">Membrane</keyword>
<dbReference type="AlphaFoldDB" id="A0A9D1IY78"/>
<dbReference type="Proteomes" id="UP000824238">
    <property type="component" value="Unassembled WGS sequence"/>
</dbReference>
<name>A0A9D1IY78_9FIRM</name>
<sequence>MSPLSYLLFTRFKNQIKGVFRSPAKLIYAVILIALLVLVIVGGGKGAAEMEEFRPASELYAIVLGFYALMLILIVNSGFSTGMSVFKMPDVNFLFAGPFRPLRVLFFGMLQQLGTAILTGLFIIFQYGWMHGSYGVSVPGMIAILLGYSFVLFTGQLTAMTIYCLTSGSDKKRRTARGVFIGVCVIWAAYIFYACLGEGEFLSKLCAAASSSYAMYFPVAGWLCWAVAGVIEGELTGLIGLALWAVFCLALWLAMAKADQDYYEDVLQSTETAFNAQAAAKEGRVTETGPKNLKLGRTGLGGGEGARVFWYKHRVENRRSRMFILGGAELVFILASLGFGFFMRDEGVVPALAFSVYMQMFSSSMRRLPREMMKPYIYLVPEPPFKKLLWCLRESVDSFVLMALLIFVPLGLLMKLDVASIAALCLVHLSYSYLLLAGNLVCERVFGRVNTKALILVFYFLVEILVCAPGIVAAVALSVTGAAQPLWLLALAAANAIVALLAIFLCRGILNYAELKN</sequence>
<feature type="transmembrane region" description="Helical" evidence="1">
    <location>
        <begin position="213"/>
        <end position="231"/>
    </location>
</feature>
<feature type="transmembrane region" description="Helical" evidence="1">
    <location>
        <begin position="396"/>
        <end position="414"/>
    </location>
</feature>
<gene>
    <name evidence="2" type="ORF">IAD36_01495</name>
</gene>
<dbReference type="InterPro" id="IPR031584">
    <property type="entry name" value="Put_ABC_export"/>
</dbReference>
<evidence type="ECO:0000256" key="1">
    <source>
        <dbReference type="SAM" id="Phobius"/>
    </source>
</evidence>
<proteinExistence type="predicted"/>
<reference evidence="2" key="1">
    <citation type="submission" date="2020-10" db="EMBL/GenBank/DDBJ databases">
        <authorList>
            <person name="Gilroy R."/>
        </authorList>
    </citation>
    <scope>NUCLEOTIDE SEQUENCE</scope>
    <source>
        <strain evidence="2">ChiGjej3B3-7149</strain>
    </source>
</reference>
<evidence type="ECO:0000313" key="3">
    <source>
        <dbReference type="Proteomes" id="UP000824238"/>
    </source>
</evidence>